<comment type="caution">
    <text evidence="1">The sequence shown here is derived from an EMBL/GenBank/DDBJ whole genome shotgun (WGS) entry which is preliminary data.</text>
</comment>
<accession>A0A2K3M7P4</accession>
<reference evidence="1 2" key="2">
    <citation type="journal article" date="2017" name="Front. Plant Sci.">
        <title>Gene Classification and Mining of Molecular Markers Useful in Red Clover (Trifolium pratense) Breeding.</title>
        <authorList>
            <person name="Istvanek J."/>
            <person name="Dluhosova J."/>
            <person name="Dluhos P."/>
            <person name="Patkova L."/>
            <person name="Nedelnik J."/>
            <person name="Repkova J."/>
        </authorList>
    </citation>
    <scope>NUCLEOTIDE SEQUENCE [LARGE SCALE GENOMIC DNA]</scope>
    <source>
        <strain evidence="2">cv. Tatra</strain>
        <tissue evidence="1">Young leaves</tissue>
    </source>
</reference>
<name>A0A2K3M7P4_TRIPR</name>
<reference evidence="1 2" key="1">
    <citation type="journal article" date="2014" name="Am. J. Bot.">
        <title>Genome assembly and annotation for red clover (Trifolium pratense; Fabaceae).</title>
        <authorList>
            <person name="Istvanek J."/>
            <person name="Jaros M."/>
            <person name="Krenek A."/>
            <person name="Repkova J."/>
        </authorList>
    </citation>
    <scope>NUCLEOTIDE SEQUENCE [LARGE SCALE GENOMIC DNA]</scope>
    <source>
        <strain evidence="2">cv. Tatra</strain>
        <tissue evidence="1">Young leaves</tissue>
    </source>
</reference>
<dbReference type="EMBL" id="ASHM01052197">
    <property type="protein sequence ID" value="PNX86816.1"/>
    <property type="molecule type" value="Genomic_DNA"/>
</dbReference>
<dbReference type="Proteomes" id="UP000236291">
    <property type="component" value="Unassembled WGS sequence"/>
</dbReference>
<dbReference type="AlphaFoldDB" id="A0A2K3M7P4"/>
<evidence type="ECO:0000313" key="1">
    <source>
        <dbReference type="EMBL" id="PNX86816.1"/>
    </source>
</evidence>
<organism evidence="1 2">
    <name type="scientific">Trifolium pratense</name>
    <name type="common">Red clover</name>
    <dbReference type="NCBI Taxonomy" id="57577"/>
    <lineage>
        <taxon>Eukaryota</taxon>
        <taxon>Viridiplantae</taxon>
        <taxon>Streptophyta</taxon>
        <taxon>Embryophyta</taxon>
        <taxon>Tracheophyta</taxon>
        <taxon>Spermatophyta</taxon>
        <taxon>Magnoliopsida</taxon>
        <taxon>eudicotyledons</taxon>
        <taxon>Gunneridae</taxon>
        <taxon>Pentapetalae</taxon>
        <taxon>rosids</taxon>
        <taxon>fabids</taxon>
        <taxon>Fabales</taxon>
        <taxon>Fabaceae</taxon>
        <taxon>Papilionoideae</taxon>
        <taxon>50 kb inversion clade</taxon>
        <taxon>NPAAA clade</taxon>
        <taxon>Hologalegina</taxon>
        <taxon>IRL clade</taxon>
        <taxon>Trifolieae</taxon>
        <taxon>Trifolium</taxon>
    </lineage>
</organism>
<evidence type="ECO:0000313" key="2">
    <source>
        <dbReference type="Proteomes" id="UP000236291"/>
    </source>
</evidence>
<sequence length="39" mass="4123">GVVIFLLLVSGSFVYLRKKKAAAMSGYVAAGRGQASSRY</sequence>
<gene>
    <name evidence="1" type="ORF">L195_g042898</name>
</gene>
<protein>
    <submittedName>
        <fullName evidence="1">Uncharacterized protein</fullName>
    </submittedName>
</protein>
<proteinExistence type="predicted"/>
<feature type="non-terminal residue" evidence="1">
    <location>
        <position position="1"/>
    </location>
</feature>